<sequence>MAKSRSYVTPQPGMHNKAEKINYYLTESAVKIGACCGVTLNQIPDIFSIKSNSTPSGLPLFVCLCPQKALSFAAGHCLNNRYMIYYTALD</sequence>
<keyword evidence="2" id="KW-1185">Reference proteome</keyword>
<dbReference type="RefSeq" id="WP_131694519.1">
    <property type="nucleotide sequence ID" value="NZ_CBCSED010000001.1"/>
</dbReference>
<organism evidence="1 2">
    <name type="scientific">Rahnella victoriana</name>
    <dbReference type="NCBI Taxonomy" id="1510570"/>
    <lineage>
        <taxon>Bacteria</taxon>
        <taxon>Pseudomonadati</taxon>
        <taxon>Pseudomonadota</taxon>
        <taxon>Gammaproteobacteria</taxon>
        <taxon>Enterobacterales</taxon>
        <taxon>Yersiniaceae</taxon>
        <taxon>Rahnella</taxon>
    </lineage>
</organism>
<protein>
    <submittedName>
        <fullName evidence="1">Uncharacterized protein</fullName>
    </submittedName>
</protein>
<dbReference type="EMBL" id="JADOBH010000001">
    <property type="protein sequence ID" value="MBF7955087.1"/>
    <property type="molecule type" value="Genomic_DNA"/>
</dbReference>
<proteinExistence type="predicted"/>
<comment type="caution">
    <text evidence="1">The sequence shown here is derived from an EMBL/GenBank/DDBJ whole genome shotgun (WGS) entry which is preliminary data.</text>
</comment>
<accession>A0ABS0DMH2</accession>
<gene>
    <name evidence="1" type="ORF">IV431_05930</name>
</gene>
<reference evidence="1 2" key="1">
    <citation type="submission" date="2020-11" db="EMBL/GenBank/DDBJ databases">
        <title>Taxonomic investigation of Rahnella spp.</title>
        <authorList>
            <person name="Lee S.D."/>
        </authorList>
    </citation>
    <scope>NUCLEOTIDE SEQUENCE [LARGE SCALE GENOMIC DNA]</scope>
    <source>
        <strain evidence="1 2">SAP-10</strain>
    </source>
</reference>
<evidence type="ECO:0000313" key="2">
    <source>
        <dbReference type="Proteomes" id="UP000600307"/>
    </source>
</evidence>
<evidence type="ECO:0000313" key="1">
    <source>
        <dbReference type="EMBL" id="MBF7955087.1"/>
    </source>
</evidence>
<name>A0ABS0DMH2_9GAMM</name>
<dbReference type="Proteomes" id="UP000600307">
    <property type="component" value="Unassembled WGS sequence"/>
</dbReference>